<evidence type="ECO:0000313" key="1">
    <source>
        <dbReference type="EMBL" id="KAF2628089.1"/>
    </source>
</evidence>
<gene>
    <name evidence="1" type="ORF">BU25DRAFT_457952</name>
</gene>
<dbReference type="Proteomes" id="UP000799754">
    <property type="component" value="Unassembled WGS sequence"/>
</dbReference>
<dbReference type="EMBL" id="MU006714">
    <property type="protein sequence ID" value="KAF2628089.1"/>
    <property type="molecule type" value="Genomic_DNA"/>
</dbReference>
<sequence>MLKIHRIATTSFLTWGPDITEPESRPTSPTSLTPEQGFKGADSWVDIDEEHTTIPASDCSITKFACSGDSKHILRADSRCNTPTTDPALSGTTLTTDSHTLDMVTFPSHATHLLPSEPNGTWRTQVSYTLKNPSEPASTFREALEQHAHELDVPSFLHKLEQVAEERKDEFSEWLNQTLANYDLVEMHNRVRRLVPVISMPNMRQLDYAVDTVTEIAQSLRKRRSESDLLQCHQDDKYIFAQIIGEKAHRALIEQGICEKWQFLDGGHSKMQQIMQSTLMHTFTRIRQLYENVPLFRAKPCWTANREKKVWRLELDVGVVGVEVGPVADTSLVELGFIDTSFELPESYACVSIADIERQVEDAEDEWQLLEA</sequence>
<organism evidence="1 2">
    <name type="scientific">Macroventuria anomochaeta</name>
    <dbReference type="NCBI Taxonomy" id="301207"/>
    <lineage>
        <taxon>Eukaryota</taxon>
        <taxon>Fungi</taxon>
        <taxon>Dikarya</taxon>
        <taxon>Ascomycota</taxon>
        <taxon>Pezizomycotina</taxon>
        <taxon>Dothideomycetes</taxon>
        <taxon>Pleosporomycetidae</taxon>
        <taxon>Pleosporales</taxon>
        <taxon>Pleosporineae</taxon>
        <taxon>Didymellaceae</taxon>
        <taxon>Macroventuria</taxon>
    </lineage>
</organism>
<proteinExistence type="predicted"/>
<name>A0ACB6S4F7_9PLEO</name>
<comment type="caution">
    <text evidence="1">The sequence shown here is derived from an EMBL/GenBank/DDBJ whole genome shotgun (WGS) entry which is preliminary data.</text>
</comment>
<evidence type="ECO:0000313" key="2">
    <source>
        <dbReference type="Proteomes" id="UP000799754"/>
    </source>
</evidence>
<reference evidence="1" key="1">
    <citation type="journal article" date="2020" name="Stud. Mycol.">
        <title>101 Dothideomycetes genomes: a test case for predicting lifestyles and emergence of pathogens.</title>
        <authorList>
            <person name="Haridas S."/>
            <person name="Albert R."/>
            <person name="Binder M."/>
            <person name="Bloem J."/>
            <person name="Labutti K."/>
            <person name="Salamov A."/>
            <person name="Andreopoulos B."/>
            <person name="Baker S."/>
            <person name="Barry K."/>
            <person name="Bills G."/>
            <person name="Bluhm B."/>
            <person name="Cannon C."/>
            <person name="Castanera R."/>
            <person name="Culley D."/>
            <person name="Daum C."/>
            <person name="Ezra D."/>
            <person name="Gonzalez J."/>
            <person name="Henrissat B."/>
            <person name="Kuo A."/>
            <person name="Liang C."/>
            <person name="Lipzen A."/>
            <person name="Lutzoni F."/>
            <person name="Magnuson J."/>
            <person name="Mondo S."/>
            <person name="Nolan M."/>
            <person name="Ohm R."/>
            <person name="Pangilinan J."/>
            <person name="Park H.-J."/>
            <person name="Ramirez L."/>
            <person name="Alfaro M."/>
            <person name="Sun H."/>
            <person name="Tritt A."/>
            <person name="Yoshinaga Y."/>
            <person name="Zwiers L.-H."/>
            <person name="Turgeon B."/>
            <person name="Goodwin S."/>
            <person name="Spatafora J."/>
            <person name="Crous P."/>
            <person name="Grigoriev I."/>
        </authorList>
    </citation>
    <scope>NUCLEOTIDE SEQUENCE</scope>
    <source>
        <strain evidence="1">CBS 525.71</strain>
    </source>
</reference>
<keyword evidence="2" id="KW-1185">Reference proteome</keyword>
<protein>
    <submittedName>
        <fullName evidence="1">Uncharacterized protein</fullName>
    </submittedName>
</protein>
<accession>A0ACB6S4F7</accession>